<evidence type="ECO:0000256" key="1">
    <source>
        <dbReference type="SAM" id="Phobius"/>
    </source>
</evidence>
<keyword evidence="3" id="KW-1185">Reference proteome</keyword>
<accession>A0A1I3RW49</accession>
<keyword evidence="1" id="KW-0472">Membrane</keyword>
<organism evidence="2 3">
    <name type="scientific">Parapedobacter indicus</name>
    <dbReference type="NCBI Taxonomy" id="1477437"/>
    <lineage>
        <taxon>Bacteria</taxon>
        <taxon>Pseudomonadati</taxon>
        <taxon>Bacteroidota</taxon>
        <taxon>Sphingobacteriia</taxon>
        <taxon>Sphingobacteriales</taxon>
        <taxon>Sphingobacteriaceae</taxon>
        <taxon>Parapedobacter</taxon>
    </lineage>
</organism>
<name>A0A1I3RW49_9SPHI</name>
<evidence type="ECO:0000313" key="3">
    <source>
        <dbReference type="Proteomes" id="UP000198670"/>
    </source>
</evidence>
<evidence type="ECO:0000313" key="2">
    <source>
        <dbReference type="EMBL" id="SFJ50112.1"/>
    </source>
</evidence>
<proteinExistence type="predicted"/>
<dbReference type="Proteomes" id="UP000198670">
    <property type="component" value="Unassembled WGS sequence"/>
</dbReference>
<reference evidence="2 3" key="1">
    <citation type="submission" date="2016-10" db="EMBL/GenBank/DDBJ databases">
        <authorList>
            <person name="de Groot N.N."/>
        </authorList>
    </citation>
    <scope>NUCLEOTIDE SEQUENCE [LARGE SCALE GENOMIC DNA]</scope>
    <source>
        <strain evidence="2 3">RK1</strain>
    </source>
</reference>
<protein>
    <submittedName>
        <fullName evidence="2">Uncharacterized protein</fullName>
    </submittedName>
</protein>
<feature type="transmembrane region" description="Helical" evidence="1">
    <location>
        <begin position="6"/>
        <end position="27"/>
    </location>
</feature>
<gene>
    <name evidence="2" type="ORF">SAMN05444682_110144</name>
</gene>
<keyword evidence="1" id="KW-0812">Transmembrane</keyword>
<dbReference type="EMBL" id="FOQO01000010">
    <property type="protein sequence ID" value="SFJ50112.1"/>
    <property type="molecule type" value="Genomic_DNA"/>
</dbReference>
<keyword evidence="1" id="KW-1133">Transmembrane helix</keyword>
<dbReference type="AlphaFoldDB" id="A0A1I3RW49"/>
<sequence>MNEILFGIRAANGVIIVFESGIIHMIITHL</sequence>